<proteinExistence type="predicted"/>
<protein>
    <submittedName>
        <fullName evidence="3">DUF4954 family protein</fullName>
    </submittedName>
</protein>
<dbReference type="InterPro" id="IPR049208">
    <property type="entry name" value="DUF6819"/>
</dbReference>
<sequence>MNQIRKSPLQTLGYHFIPAEYLPAGKDEYHIRHQQSNNQIHYRHLTAWEIEMLVRNRNTSDDWNNLLVSDAFNPELVQNCKFYGLVRIGKLESVYLEFHNLRRPVGLYNSTVISCDFGDNIVVDNVNYISHYITGNDVMLVNINEIATTDHAKFGNGILKDGESENIRIWLEACNENGGRSIIPFDGMLPGDAYLWTRFRDDDQFQQKLKDFTQARFDTRRGYYGTIGDRTVIKNCRIVKDVNIGSDAYLKGANKIKNVTINSSAKAKSQVGEGCELVNGIVDYGCRLFYGVKAVRFFMASHSQLKYGARLINSYLGNNSTISCCEVLNSLIFPGHEQHHNNSFLCAALVQGQSNMAAGATIGSNHNSRSPDGELIAGRGFWPGLCVSLKHNSQFASFSILAKGDYPAELNIPIPFALTSNDVTNNRLLVMPAYWFLYNMYALARNAWKYGDRDKRTQKIQLLENNYLAPDTINEIVHSLELMQELTGKAWLRHQQQERKRASREELMAIGKQLLDSQDPILQELEIQAEGFENNRRPVVLLKVPAAYQIFRELITYYAVQQLIVQADTYEWKTLEQVRAAVPTRLSLDTWTNVGGQLIRQVAIEKLIQKIHTGRVKSWEQVHAFYTEQADAYAQEKFQHAAAALQAVHGIHLRKAGADSIKSLLDQSLQTREWMVKGIYEARAKDYKNPFRKMVYESTAAMNKVTGKLEQNAFIKQEKEGLETFRKTIASLSRKWAGK</sequence>
<feature type="domain" description="DUF6819" evidence="2">
    <location>
        <begin position="585"/>
        <end position="724"/>
    </location>
</feature>
<evidence type="ECO:0000313" key="4">
    <source>
        <dbReference type="Proteomes" id="UP001220610"/>
    </source>
</evidence>
<dbReference type="SUPFAM" id="SSF51161">
    <property type="entry name" value="Trimeric LpxA-like enzymes"/>
    <property type="match status" value="1"/>
</dbReference>
<dbReference type="Pfam" id="PF16314">
    <property type="entry name" value="DUF4954"/>
    <property type="match status" value="1"/>
</dbReference>
<dbReference type="Proteomes" id="UP001220610">
    <property type="component" value="Chromosome"/>
</dbReference>
<gene>
    <name evidence="3" type="ORF">P0Y53_11180</name>
</gene>
<evidence type="ECO:0000313" key="3">
    <source>
        <dbReference type="EMBL" id="WEK38062.1"/>
    </source>
</evidence>
<dbReference type="AlphaFoldDB" id="A0AAJ6BJ88"/>
<feature type="domain" description="DUF4954" evidence="1">
    <location>
        <begin position="42"/>
        <end position="486"/>
    </location>
</feature>
<dbReference type="Pfam" id="PF20683">
    <property type="entry name" value="DUF6819"/>
    <property type="match status" value="1"/>
</dbReference>
<organism evidence="3 4">
    <name type="scientific">Candidatus Pseudobacter hemicellulosilyticus</name>
    <dbReference type="NCBI Taxonomy" id="3121375"/>
    <lineage>
        <taxon>Bacteria</taxon>
        <taxon>Pseudomonadati</taxon>
        <taxon>Bacteroidota</taxon>
        <taxon>Chitinophagia</taxon>
        <taxon>Chitinophagales</taxon>
        <taxon>Chitinophagaceae</taxon>
        <taxon>Pseudobacter</taxon>
    </lineage>
</organism>
<evidence type="ECO:0000259" key="1">
    <source>
        <dbReference type="Pfam" id="PF16314"/>
    </source>
</evidence>
<dbReference type="InterPro" id="IPR011004">
    <property type="entry name" value="Trimer_LpxA-like_sf"/>
</dbReference>
<evidence type="ECO:0000259" key="2">
    <source>
        <dbReference type="Pfam" id="PF20683"/>
    </source>
</evidence>
<dbReference type="EMBL" id="CP119311">
    <property type="protein sequence ID" value="WEK38062.1"/>
    <property type="molecule type" value="Genomic_DNA"/>
</dbReference>
<name>A0AAJ6BJ88_9BACT</name>
<dbReference type="InterPro" id="IPR032533">
    <property type="entry name" value="DUF4954"/>
</dbReference>
<reference evidence="3" key="1">
    <citation type="submission" date="2023-03" db="EMBL/GenBank/DDBJ databases">
        <title>Andean soil-derived lignocellulolytic bacterial consortium as a source of novel taxa and putative plastic-active enzymes.</title>
        <authorList>
            <person name="Diaz-Garcia L."/>
            <person name="Chuvochina M."/>
            <person name="Feuerriegel G."/>
            <person name="Bunk B."/>
            <person name="Sproer C."/>
            <person name="Streit W.R."/>
            <person name="Rodriguez L.M."/>
            <person name="Overmann J."/>
            <person name="Jimenez D.J."/>
        </authorList>
    </citation>
    <scope>NUCLEOTIDE SEQUENCE</scope>
    <source>
        <strain evidence="3">MAG 7</strain>
    </source>
</reference>
<accession>A0AAJ6BJ88</accession>